<organism evidence="2 3">
    <name type="scientific">Elysia crispata</name>
    <name type="common">lettuce slug</name>
    <dbReference type="NCBI Taxonomy" id="231223"/>
    <lineage>
        <taxon>Eukaryota</taxon>
        <taxon>Metazoa</taxon>
        <taxon>Spiralia</taxon>
        <taxon>Lophotrochozoa</taxon>
        <taxon>Mollusca</taxon>
        <taxon>Gastropoda</taxon>
        <taxon>Heterobranchia</taxon>
        <taxon>Euthyneura</taxon>
        <taxon>Panpulmonata</taxon>
        <taxon>Sacoglossa</taxon>
        <taxon>Placobranchoidea</taxon>
        <taxon>Plakobranchidae</taxon>
        <taxon>Elysia</taxon>
    </lineage>
</organism>
<sequence>MLEEEETVRGSNLKPQDPSIKNPLEEATDWGTDLDEYTHQIERESGLKFLPADPTSVDKIKTLDDISRPLTHPDSQSLESMVATLTEMFYQSNQEHYGKTFNKSLAEVVLAEHLEKIKELYRPGVLTILTT</sequence>
<evidence type="ECO:0000313" key="3">
    <source>
        <dbReference type="Proteomes" id="UP001283361"/>
    </source>
</evidence>
<dbReference type="Proteomes" id="UP001283361">
    <property type="component" value="Unassembled WGS sequence"/>
</dbReference>
<evidence type="ECO:0000256" key="1">
    <source>
        <dbReference type="SAM" id="MobiDB-lite"/>
    </source>
</evidence>
<reference evidence="2" key="1">
    <citation type="journal article" date="2023" name="G3 (Bethesda)">
        <title>A reference genome for the long-term kleptoplast-retaining sea slug Elysia crispata morphotype clarki.</title>
        <authorList>
            <person name="Eastman K.E."/>
            <person name="Pendleton A.L."/>
            <person name="Shaikh M.A."/>
            <person name="Suttiyut T."/>
            <person name="Ogas R."/>
            <person name="Tomko P."/>
            <person name="Gavelis G."/>
            <person name="Widhalm J.R."/>
            <person name="Wisecaver J.H."/>
        </authorList>
    </citation>
    <scope>NUCLEOTIDE SEQUENCE</scope>
    <source>
        <strain evidence="2">ECLA1</strain>
    </source>
</reference>
<evidence type="ECO:0000313" key="2">
    <source>
        <dbReference type="EMBL" id="KAK3804086.1"/>
    </source>
</evidence>
<accession>A0AAE1BEQ0</accession>
<feature type="region of interest" description="Disordered" evidence="1">
    <location>
        <begin position="1"/>
        <end position="28"/>
    </location>
</feature>
<keyword evidence="3" id="KW-1185">Reference proteome</keyword>
<gene>
    <name evidence="2" type="ORF">RRG08_057971</name>
</gene>
<dbReference type="AlphaFoldDB" id="A0AAE1BEQ0"/>
<proteinExistence type="predicted"/>
<protein>
    <submittedName>
        <fullName evidence="2">Uncharacterized protein</fullName>
    </submittedName>
</protein>
<name>A0AAE1BEQ0_9GAST</name>
<dbReference type="EMBL" id="JAWDGP010000054">
    <property type="protein sequence ID" value="KAK3804086.1"/>
    <property type="molecule type" value="Genomic_DNA"/>
</dbReference>
<comment type="caution">
    <text evidence="2">The sequence shown here is derived from an EMBL/GenBank/DDBJ whole genome shotgun (WGS) entry which is preliminary data.</text>
</comment>